<dbReference type="EMBL" id="JAIWYE010000008">
    <property type="protein sequence ID" value="MCA4702532.1"/>
    <property type="molecule type" value="Genomic_DNA"/>
</dbReference>
<evidence type="ECO:0000313" key="2">
    <source>
        <dbReference type="EMBL" id="KAB6084057.1"/>
    </source>
</evidence>
<name>A0A1Y4V854_9BACE</name>
<evidence type="ECO:0000313" key="8">
    <source>
        <dbReference type="Proteomes" id="UP000474077"/>
    </source>
</evidence>
<comment type="caution">
    <text evidence="4">The sequence shown here is derived from an EMBL/GenBank/DDBJ whole genome shotgun (WGS) entry which is preliminary data.</text>
</comment>
<reference evidence="3" key="3">
    <citation type="submission" date="2023-08" db="EMBL/GenBank/DDBJ databases">
        <title>Mucin Metabolism Genes Underlie the Key Renovations of Bacteroides xylanisolvens Genomes in Captive Great Apes.</title>
        <authorList>
            <person name="Nishida A.H."/>
        </authorList>
    </citation>
    <scope>NUCLEOTIDE SEQUENCE</scope>
    <source>
        <strain evidence="3">P13.H9</strain>
    </source>
</reference>
<organism evidence="4 6">
    <name type="scientific">Bacteroides xylanisolvens</name>
    <dbReference type="NCBI Taxonomy" id="371601"/>
    <lineage>
        <taxon>Bacteria</taxon>
        <taxon>Pseudomonadati</taxon>
        <taxon>Bacteroidota</taxon>
        <taxon>Bacteroidia</taxon>
        <taxon>Bacteroidales</taxon>
        <taxon>Bacteroidaceae</taxon>
        <taxon>Bacteroides</taxon>
    </lineage>
</organism>
<sequence>MNNSDKFILFSIIVIIGLLIIWGVSFQKDYLPEFNPNASEEQKTNWIKAKTKEYIKNNLYNNEEYIALKWEGSGYTDDLGHTTTYSTFHIPSVEWNTLRLSHTFKIINKKGCESHYCKHIEFDKKGNITNFVNRIDGEDYTGIEQITGMIQGPLRNSNNEELIIWGEDIVRKHISENLNNSQKYIPIEWTLYTKLTLERKVFDALDFTFSSIKQVADFHPNWIHAALCIEHKYIIEGRDGYKQTKHSVFIISPKGKVKEVSYGYFSISKSAEEQYKLLFTNFY</sequence>
<dbReference type="Proteomes" id="UP001198461">
    <property type="component" value="Unassembled WGS sequence"/>
</dbReference>
<dbReference type="AlphaFoldDB" id="A0A1Y4V854"/>
<accession>A0A1Y4V854</accession>
<gene>
    <name evidence="5" type="ORF">DW027_06505</name>
    <name evidence="4" type="ORF">DWW25_12310</name>
    <name evidence="2" type="ORF">GA560_08490</name>
    <name evidence="3" type="ORF">LD004_02735</name>
</gene>
<evidence type="ECO:0000313" key="7">
    <source>
        <dbReference type="Proteomes" id="UP000284495"/>
    </source>
</evidence>
<evidence type="ECO:0000313" key="5">
    <source>
        <dbReference type="EMBL" id="RHL39488.1"/>
    </source>
</evidence>
<dbReference type="EMBL" id="QRYV01000026">
    <property type="protein sequence ID" value="RGV14344.1"/>
    <property type="molecule type" value="Genomic_DNA"/>
</dbReference>
<evidence type="ECO:0000256" key="1">
    <source>
        <dbReference type="SAM" id="Phobius"/>
    </source>
</evidence>
<dbReference type="Proteomes" id="UP000283369">
    <property type="component" value="Unassembled WGS sequence"/>
</dbReference>
<dbReference type="Proteomes" id="UP000474077">
    <property type="component" value="Unassembled WGS sequence"/>
</dbReference>
<reference evidence="6 7" key="1">
    <citation type="submission" date="2018-08" db="EMBL/GenBank/DDBJ databases">
        <title>A genome reference for cultivated species of the human gut microbiota.</title>
        <authorList>
            <person name="Zou Y."/>
            <person name="Xue W."/>
            <person name="Luo G."/>
        </authorList>
    </citation>
    <scope>NUCLEOTIDE SEQUENCE [LARGE SCALE GENOMIC DNA]</scope>
    <source>
        <strain evidence="4 6">AF14-7</strain>
        <strain evidence="5 7">AF38-2</strain>
    </source>
</reference>
<reference evidence="2 8" key="2">
    <citation type="journal article" date="2019" name="Nat. Med.">
        <title>A library of human gut bacterial isolates paired with longitudinal multiomics data enables mechanistic microbiome research.</title>
        <authorList>
            <person name="Poyet M."/>
            <person name="Groussin M."/>
            <person name="Gibbons S.M."/>
            <person name="Avila-Pacheco J."/>
            <person name="Jiang X."/>
            <person name="Kearney S.M."/>
            <person name="Perrotta A.R."/>
            <person name="Berdy B."/>
            <person name="Zhao S."/>
            <person name="Lieberman T.D."/>
            <person name="Swanson P.K."/>
            <person name="Smith M."/>
            <person name="Roesemann S."/>
            <person name="Alexander J.E."/>
            <person name="Rich S.A."/>
            <person name="Livny J."/>
            <person name="Vlamakis H."/>
            <person name="Clish C."/>
            <person name="Bullock K."/>
            <person name="Deik A."/>
            <person name="Scott J."/>
            <person name="Pierce K.A."/>
            <person name="Xavier R.J."/>
            <person name="Alm E.J."/>
        </authorList>
    </citation>
    <scope>NUCLEOTIDE SEQUENCE [LARGE SCALE GENOMIC DNA]</scope>
    <source>
        <strain evidence="2 8">BIOML-A73</strain>
    </source>
</reference>
<dbReference type="GeneID" id="69479960"/>
<evidence type="ECO:0000313" key="6">
    <source>
        <dbReference type="Proteomes" id="UP000283369"/>
    </source>
</evidence>
<dbReference type="Proteomes" id="UP000284495">
    <property type="component" value="Unassembled WGS sequence"/>
</dbReference>
<keyword evidence="1" id="KW-0812">Transmembrane</keyword>
<dbReference type="EMBL" id="QROO01000007">
    <property type="protein sequence ID" value="RHL39488.1"/>
    <property type="molecule type" value="Genomic_DNA"/>
</dbReference>
<feature type="transmembrane region" description="Helical" evidence="1">
    <location>
        <begin position="7"/>
        <end position="26"/>
    </location>
</feature>
<evidence type="ECO:0000313" key="3">
    <source>
        <dbReference type="EMBL" id="MCA4702532.1"/>
    </source>
</evidence>
<evidence type="ECO:0000313" key="4">
    <source>
        <dbReference type="EMBL" id="RGV14344.1"/>
    </source>
</evidence>
<keyword evidence="1" id="KW-0472">Membrane</keyword>
<dbReference type="EMBL" id="WDER01000017">
    <property type="protein sequence ID" value="KAB6084057.1"/>
    <property type="molecule type" value="Genomic_DNA"/>
</dbReference>
<dbReference type="RefSeq" id="WP_004312880.1">
    <property type="nucleotide sequence ID" value="NZ_CABKPA010000035.1"/>
</dbReference>
<protein>
    <submittedName>
        <fullName evidence="4">Uncharacterized protein</fullName>
    </submittedName>
</protein>
<keyword evidence="1" id="KW-1133">Transmembrane helix</keyword>
<proteinExistence type="predicted"/>